<dbReference type="SUPFAM" id="SSF57756">
    <property type="entry name" value="Retrovirus zinc finger-like domains"/>
    <property type="match status" value="1"/>
</dbReference>
<dbReference type="PROSITE" id="PS50158">
    <property type="entry name" value="ZF_CCHC"/>
    <property type="match status" value="1"/>
</dbReference>
<dbReference type="EMBL" id="MN740415">
    <property type="protein sequence ID" value="QHU05467.1"/>
    <property type="molecule type" value="Genomic_DNA"/>
</dbReference>
<proteinExistence type="predicted"/>
<accession>A0A6C0JLX1</accession>
<dbReference type="SUPFAM" id="SSF55811">
    <property type="entry name" value="Nudix"/>
    <property type="match status" value="1"/>
</dbReference>
<name>A0A6C0JLX1_9ZZZZ</name>
<feature type="domain" description="Nudix hydrolase" evidence="3">
    <location>
        <begin position="30"/>
        <end position="255"/>
    </location>
</feature>
<evidence type="ECO:0000256" key="1">
    <source>
        <dbReference type="ARBA" id="ARBA00022801"/>
    </source>
</evidence>
<dbReference type="PANTHER" id="PTHR21340">
    <property type="entry name" value="DIADENOSINE 5,5-P1,P4-TETRAPHOSPHATE PYROPHOSPHOHYDROLASE MUTT"/>
    <property type="match status" value="1"/>
</dbReference>
<evidence type="ECO:0000259" key="3">
    <source>
        <dbReference type="PROSITE" id="PS51462"/>
    </source>
</evidence>
<dbReference type="AlphaFoldDB" id="A0A6C0JLX1"/>
<sequence length="273" mass="31789">MDRLNYKTTKIPMYCNNCGKRGHAFRSCTDPVISYGIILIDSPIIPVKTLPKILMVRRKDSMAFTEFLRGKYELDNIPYITNLLSNMTKSEHTFLVTLSFDELWTLHWGVGRDHHSKEFEVSKEKFGNLVMAELVAGLEGYNESEWGFPKGRRAPRESDMDCAIREFSEETNIPRDSYVICKNLLLTETFTGTNGIPYRHDYFVAMLRDPDSIDLQQTMTTMQKKEVSAIEWKTIEQCKEITRPHYIQRSTLLESFKRIIQTFDLQDNVAFNQ</sequence>
<dbReference type="GO" id="GO:0008270">
    <property type="term" value="F:zinc ion binding"/>
    <property type="evidence" value="ECO:0007669"/>
    <property type="project" value="InterPro"/>
</dbReference>
<dbReference type="InterPro" id="IPR020084">
    <property type="entry name" value="NUDIX_hydrolase_CS"/>
</dbReference>
<dbReference type="PROSITE" id="PS51462">
    <property type="entry name" value="NUDIX"/>
    <property type="match status" value="1"/>
</dbReference>
<dbReference type="GO" id="GO:0004081">
    <property type="term" value="F:bis(5'-nucleosyl)-tetraphosphatase (asymmetrical) activity"/>
    <property type="evidence" value="ECO:0007669"/>
    <property type="project" value="TreeGrafter"/>
</dbReference>
<dbReference type="PANTHER" id="PTHR21340:SF0">
    <property type="entry name" value="BIS(5'-NUCLEOSYL)-TETRAPHOSPHATASE [ASYMMETRICAL]"/>
    <property type="match status" value="1"/>
</dbReference>
<dbReference type="InterPro" id="IPR015797">
    <property type="entry name" value="NUDIX_hydrolase-like_dom_sf"/>
</dbReference>
<evidence type="ECO:0008006" key="5">
    <source>
        <dbReference type="Google" id="ProtNLM"/>
    </source>
</evidence>
<dbReference type="GO" id="GO:0006167">
    <property type="term" value="P:AMP biosynthetic process"/>
    <property type="evidence" value="ECO:0007669"/>
    <property type="project" value="TreeGrafter"/>
</dbReference>
<protein>
    <recommendedName>
        <fullName evidence="5">Nudix hydrolase domain-containing protein</fullName>
    </recommendedName>
</protein>
<dbReference type="GO" id="GO:0006754">
    <property type="term" value="P:ATP biosynthetic process"/>
    <property type="evidence" value="ECO:0007669"/>
    <property type="project" value="TreeGrafter"/>
</dbReference>
<evidence type="ECO:0000259" key="2">
    <source>
        <dbReference type="PROSITE" id="PS50158"/>
    </source>
</evidence>
<dbReference type="Gene3D" id="3.90.79.10">
    <property type="entry name" value="Nucleoside Triphosphate Pyrophosphohydrolase"/>
    <property type="match status" value="1"/>
</dbReference>
<dbReference type="InterPro" id="IPR051325">
    <property type="entry name" value="Nudix_hydrolase_domain"/>
</dbReference>
<organism evidence="4">
    <name type="scientific">viral metagenome</name>
    <dbReference type="NCBI Taxonomy" id="1070528"/>
    <lineage>
        <taxon>unclassified sequences</taxon>
        <taxon>metagenomes</taxon>
        <taxon>organismal metagenomes</taxon>
    </lineage>
</organism>
<dbReference type="GO" id="GO:0003676">
    <property type="term" value="F:nucleic acid binding"/>
    <property type="evidence" value="ECO:0007669"/>
    <property type="project" value="InterPro"/>
</dbReference>
<dbReference type="InterPro" id="IPR001878">
    <property type="entry name" value="Znf_CCHC"/>
</dbReference>
<feature type="domain" description="CCHC-type" evidence="2">
    <location>
        <begin position="15"/>
        <end position="30"/>
    </location>
</feature>
<dbReference type="Pfam" id="PF00293">
    <property type="entry name" value="NUDIX"/>
    <property type="match status" value="1"/>
</dbReference>
<evidence type="ECO:0000313" key="4">
    <source>
        <dbReference type="EMBL" id="QHU05467.1"/>
    </source>
</evidence>
<dbReference type="PROSITE" id="PS00893">
    <property type="entry name" value="NUDIX_BOX"/>
    <property type="match status" value="1"/>
</dbReference>
<dbReference type="InterPro" id="IPR036875">
    <property type="entry name" value="Znf_CCHC_sf"/>
</dbReference>
<reference evidence="4" key="1">
    <citation type="journal article" date="2020" name="Nature">
        <title>Giant virus diversity and host interactions through global metagenomics.</title>
        <authorList>
            <person name="Schulz F."/>
            <person name="Roux S."/>
            <person name="Paez-Espino D."/>
            <person name="Jungbluth S."/>
            <person name="Walsh D.A."/>
            <person name="Denef V.J."/>
            <person name="McMahon K.D."/>
            <person name="Konstantinidis K.T."/>
            <person name="Eloe-Fadrosh E.A."/>
            <person name="Kyrpides N.C."/>
            <person name="Woyke T."/>
        </authorList>
    </citation>
    <scope>NUCLEOTIDE SEQUENCE</scope>
    <source>
        <strain evidence="4">GVMAG-M-3300027734-16</strain>
    </source>
</reference>
<keyword evidence="1" id="KW-0378">Hydrolase</keyword>
<dbReference type="InterPro" id="IPR000086">
    <property type="entry name" value="NUDIX_hydrolase_dom"/>
</dbReference>